<proteinExistence type="predicted"/>
<protein>
    <submittedName>
        <fullName evidence="4">Uncharacterized protein</fullName>
    </submittedName>
</protein>
<dbReference type="EMBL" id="CAADFQ010000092">
    <property type="protein sequence ID" value="VFK34938.1"/>
    <property type="molecule type" value="Genomic_DNA"/>
</dbReference>
<organism evidence="4">
    <name type="scientific">Candidatus Kentrum sp. MB</name>
    <dbReference type="NCBI Taxonomy" id="2138164"/>
    <lineage>
        <taxon>Bacteria</taxon>
        <taxon>Pseudomonadati</taxon>
        <taxon>Pseudomonadota</taxon>
        <taxon>Gammaproteobacteria</taxon>
        <taxon>Candidatus Kentrum</taxon>
    </lineage>
</organism>
<evidence type="ECO:0000313" key="2">
    <source>
        <dbReference type="EMBL" id="VFK27322.1"/>
    </source>
</evidence>
<evidence type="ECO:0000313" key="3">
    <source>
        <dbReference type="EMBL" id="VFK34938.1"/>
    </source>
</evidence>
<dbReference type="EMBL" id="CAADFO010000027">
    <property type="protein sequence ID" value="VFK27322.1"/>
    <property type="molecule type" value="Genomic_DNA"/>
</dbReference>
<evidence type="ECO:0000313" key="4">
    <source>
        <dbReference type="EMBL" id="VFK77075.1"/>
    </source>
</evidence>
<dbReference type="EMBL" id="CAADGH010000097">
    <property type="protein sequence ID" value="VFK77075.1"/>
    <property type="molecule type" value="Genomic_DNA"/>
</dbReference>
<evidence type="ECO:0000256" key="1">
    <source>
        <dbReference type="SAM" id="MobiDB-lite"/>
    </source>
</evidence>
<sequence length="498" mass="53892">MSDLKTYYTAIETHQLTDDASGSGFGRAITHFEVRRFQDVSNLGSQIAYVVTMKQRVIIPNGTDYQPGPSSETAYTNYPAVLLNSLKLNINNNASVLLRGIFPKTLNSAVNTTQSASDSTGQSTSTRNTTGSTQTNVNTFGVGISGGFFGELPIGSLSAEYSHSWENSKMHSQSTGNAQDQSHNVSDGESMSIKDWSSYGYLDDIAVNPTWIWGQSYPWDVIQYNQTKDGTTIDLPTFVQDRLVNGSLILPPSQLSMFGLDFTMQAAWRMEFPKGISVDETLSIDFATSCYTASHQSNGSGVSATLQSAKDANNGRYASTTLNLSEYALNPLSGAARQGAAAIGFLANPFTFPPTSADASFKIVSPSNNLQVSGSGFDSVMTTTFSKPVKLRVIFKVTDTSDNYSLVLMHWIGNQSSACTLTCTINQKWKDVIYVDKTEGQGGQNNVSELELRNTDFTSINFHDYLLVGLNTIEIEVAPVSSGGSNAYTLFALAVSQE</sequence>
<name>A0A451BFL4_9GAMM</name>
<dbReference type="AlphaFoldDB" id="A0A451BFL4"/>
<feature type="region of interest" description="Disordered" evidence="1">
    <location>
        <begin position="112"/>
        <end position="135"/>
    </location>
</feature>
<feature type="region of interest" description="Disordered" evidence="1">
    <location>
        <begin position="168"/>
        <end position="187"/>
    </location>
</feature>
<accession>A0A451BFL4</accession>
<feature type="compositionally biased region" description="Low complexity" evidence="1">
    <location>
        <begin position="119"/>
        <end position="135"/>
    </location>
</feature>
<gene>
    <name evidence="2" type="ORF">BECKMB1821G_GA0114241_10273</name>
    <name evidence="4" type="ORF">BECKMB1821H_GA0114242_10973</name>
    <name evidence="3" type="ORF">BECKMB1821I_GA0114274_10923</name>
</gene>
<reference evidence="4" key="1">
    <citation type="submission" date="2019-02" db="EMBL/GenBank/DDBJ databases">
        <authorList>
            <person name="Gruber-Vodicka R. H."/>
            <person name="Seah K. B. B."/>
        </authorList>
    </citation>
    <scope>NUCLEOTIDE SEQUENCE</scope>
    <source>
        <strain evidence="2">BECK_BZ197</strain>
        <strain evidence="4">BECK_BZ198</strain>
        <strain evidence="3">BECK_BZ199</strain>
    </source>
</reference>